<comment type="subcellular location">
    <subcellularLocation>
        <location evidence="11">Cytoplasm</location>
    </subcellularLocation>
</comment>
<feature type="binding site" evidence="11">
    <location>
        <position position="388"/>
    </location>
    <ligand>
        <name>FAD</name>
        <dbReference type="ChEBI" id="CHEBI:57692"/>
    </ligand>
</feature>
<dbReference type="PRINTS" id="PR00368">
    <property type="entry name" value="FADPNR"/>
</dbReference>
<dbReference type="InterPro" id="IPR020595">
    <property type="entry name" value="MnmG-rel_CS"/>
</dbReference>
<keyword evidence="15" id="KW-1185">Reference proteome</keyword>
<dbReference type="InterPro" id="IPR004416">
    <property type="entry name" value="MnmG"/>
</dbReference>
<evidence type="ECO:0000313" key="15">
    <source>
        <dbReference type="Proteomes" id="UP000319976"/>
    </source>
</evidence>
<dbReference type="GO" id="GO:0005829">
    <property type="term" value="C:cytosol"/>
    <property type="evidence" value="ECO:0007669"/>
    <property type="project" value="TreeGrafter"/>
</dbReference>
<keyword evidence="8 11" id="KW-0520">NAD</keyword>
<dbReference type="FunFam" id="1.10.150.570:FF:000001">
    <property type="entry name" value="tRNA uridine 5-carboxymethylaminomethyl modification enzyme MnmG"/>
    <property type="match status" value="1"/>
</dbReference>
<feature type="binding site" evidence="11">
    <location>
        <begin position="291"/>
        <end position="305"/>
    </location>
    <ligand>
        <name>NAD(+)</name>
        <dbReference type="ChEBI" id="CHEBI:57540"/>
    </ligand>
</feature>
<dbReference type="Pfam" id="PF01134">
    <property type="entry name" value="GIDA"/>
    <property type="match status" value="1"/>
</dbReference>
<reference evidence="14 15" key="1">
    <citation type="submission" date="2019-02" db="EMBL/GenBank/DDBJ databases">
        <title>Deep-cultivation of Planctomycetes and their phenomic and genomic characterization uncovers novel biology.</title>
        <authorList>
            <person name="Wiegand S."/>
            <person name="Jogler M."/>
            <person name="Boedeker C."/>
            <person name="Pinto D."/>
            <person name="Vollmers J."/>
            <person name="Rivas-Marin E."/>
            <person name="Kohn T."/>
            <person name="Peeters S.H."/>
            <person name="Heuer A."/>
            <person name="Rast P."/>
            <person name="Oberbeckmann S."/>
            <person name="Bunk B."/>
            <person name="Jeske O."/>
            <person name="Meyerdierks A."/>
            <person name="Storesund J.E."/>
            <person name="Kallscheuer N."/>
            <person name="Luecker S."/>
            <person name="Lage O.M."/>
            <person name="Pohl T."/>
            <person name="Merkel B.J."/>
            <person name="Hornburger P."/>
            <person name="Mueller R.-W."/>
            <person name="Bruemmer F."/>
            <person name="Labrenz M."/>
            <person name="Spormann A.M."/>
            <person name="Op den Camp H."/>
            <person name="Overmann J."/>
            <person name="Amann R."/>
            <person name="Jetten M.S.M."/>
            <person name="Mascher T."/>
            <person name="Medema M.H."/>
            <person name="Devos D.P."/>
            <person name="Kaster A.-K."/>
            <person name="Ovreas L."/>
            <person name="Rohde M."/>
            <person name="Galperin M.Y."/>
            <person name="Jogler C."/>
        </authorList>
    </citation>
    <scope>NUCLEOTIDE SEQUENCE [LARGE SCALE GENOMIC DNA]</scope>
    <source>
        <strain evidence="14 15">V22</strain>
    </source>
</reference>
<dbReference type="InterPro" id="IPR047001">
    <property type="entry name" value="MnmG_C_subdom"/>
</dbReference>
<dbReference type="GO" id="GO:0050660">
    <property type="term" value="F:flavin adenine dinucleotide binding"/>
    <property type="evidence" value="ECO:0007669"/>
    <property type="project" value="UniProtKB-UniRule"/>
</dbReference>
<evidence type="ECO:0000256" key="7">
    <source>
        <dbReference type="ARBA" id="ARBA00022827"/>
    </source>
</evidence>
<evidence type="ECO:0000256" key="6">
    <source>
        <dbReference type="ARBA" id="ARBA00022694"/>
    </source>
</evidence>
<evidence type="ECO:0000256" key="5">
    <source>
        <dbReference type="ARBA" id="ARBA00022630"/>
    </source>
</evidence>
<dbReference type="GO" id="GO:0002098">
    <property type="term" value="P:tRNA wobble uridine modification"/>
    <property type="evidence" value="ECO:0007669"/>
    <property type="project" value="InterPro"/>
</dbReference>
<keyword evidence="11" id="KW-0963">Cytoplasm</keyword>
<comment type="cofactor">
    <cofactor evidence="1 11">
        <name>FAD</name>
        <dbReference type="ChEBI" id="CHEBI:57692"/>
    </cofactor>
</comment>
<keyword evidence="5 11" id="KW-0285">Flavoprotein</keyword>
<protein>
    <recommendedName>
        <fullName evidence="4 11">tRNA uridine 5-carboxymethylaminomethyl modification enzyme MnmG</fullName>
    </recommendedName>
    <alternativeName>
        <fullName evidence="10 11">Glucose-inhibited division protein A</fullName>
    </alternativeName>
</protein>
<dbReference type="NCBIfam" id="TIGR00136">
    <property type="entry name" value="mnmG_gidA"/>
    <property type="match status" value="1"/>
</dbReference>
<dbReference type="InterPro" id="IPR002218">
    <property type="entry name" value="MnmG-rel"/>
</dbReference>
<name>A0A517TF53_9PLAN</name>
<dbReference type="InterPro" id="IPR049312">
    <property type="entry name" value="GIDA_C_N"/>
</dbReference>
<comment type="function">
    <text evidence="2 11">NAD-binding protein involved in the addition of a carboxymethylaminomethyl (cmnm) group at the wobble position (U34) of certain tRNAs, forming tRNA-cmnm(5)s(2)U34.</text>
</comment>
<gene>
    <name evidence="11 14" type="primary">mnmG</name>
    <name evidence="11" type="synonym">gidA</name>
    <name evidence="14" type="ORF">V22_42750</name>
</gene>
<dbReference type="Gene3D" id="1.10.10.1800">
    <property type="entry name" value="tRNA uridine 5-carboxymethylaminomethyl modification enzyme MnmG/GidA"/>
    <property type="match status" value="1"/>
</dbReference>
<feature type="compositionally biased region" description="Basic and acidic residues" evidence="12">
    <location>
        <begin position="135"/>
        <end position="153"/>
    </location>
</feature>
<dbReference type="OrthoDB" id="9815560at2"/>
<dbReference type="FunFam" id="3.50.50.60:FF:000002">
    <property type="entry name" value="tRNA uridine 5-carboxymethylaminomethyl modification enzyme MnmG"/>
    <property type="match status" value="1"/>
</dbReference>
<evidence type="ECO:0000256" key="9">
    <source>
        <dbReference type="ARBA" id="ARBA00025948"/>
    </source>
</evidence>
<keyword evidence="7 11" id="KW-0274">FAD</keyword>
<dbReference type="PANTHER" id="PTHR11806:SF0">
    <property type="entry name" value="PROTEIN MTO1 HOMOLOG, MITOCHONDRIAL"/>
    <property type="match status" value="1"/>
</dbReference>
<dbReference type="AlphaFoldDB" id="A0A517TF53"/>
<keyword evidence="6 11" id="KW-0819">tRNA processing</keyword>
<feature type="region of interest" description="Disordered" evidence="12">
    <location>
        <begin position="132"/>
        <end position="155"/>
    </location>
</feature>
<evidence type="ECO:0000256" key="4">
    <source>
        <dbReference type="ARBA" id="ARBA00020461"/>
    </source>
</evidence>
<evidence type="ECO:0000256" key="8">
    <source>
        <dbReference type="ARBA" id="ARBA00023027"/>
    </source>
</evidence>
<dbReference type="Gene3D" id="3.50.50.60">
    <property type="entry name" value="FAD/NAD(P)-binding domain"/>
    <property type="match status" value="2"/>
</dbReference>
<evidence type="ECO:0000256" key="11">
    <source>
        <dbReference type="HAMAP-Rule" id="MF_00129"/>
    </source>
</evidence>
<evidence type="ECO:0000313" key="14">
    <source>
        <dbReference type="EMBL" id="QDT67003.1"/>
    </source>
</evidence>
<dbReference type="GO" id="GO:0030488">
    <property type="term" value="P:tRNA methylation"/>
    <property type="evidence" value="ECO:0007669"/>
    <property type="project" value="TreeGrafter"/>
</dbReference>
<dbReference type="PROSITE" id="PS01280">
    <property type="entry name" value="GIDA_1"/>
    <property type="match status" value="1"/>
</dbReference>
<dbReference type="HAMAP" id="MF_00129">
    <property type="entry name" value="MnmG_GidA"/>
    <property type="match status" value="1"/>
</dbReference>
<dbReference type="EMBL" id="CP036316">
    <property type="protein sequence ID" value="QDT67003.1"/>
    <property type="molecule type" value="Genomic_DNA"/>
</dbReference>
<dbReference type="RefSeq" id="WP_145266601.1">
    <property type="nucleotide sequence ID" value="NZ_CP036316.1"/>
</dbReference>
<dbReference type="InterPro" id="IPR040131">
    <property type="entry name" value="MnmG_N"/>
</dbReference>
<feature type="binding site" evidence="11">
    <location>
        <begin position="14"/>
        <end position="19"/>
    </location>
    <ligand>
        <name>FAD</name>
        <dbReference type="ChEBI" id="CHEBI:57692"/>
    </ligand>
</feature>
<dbReference type="Pfam" id="PF13932">
    <property type="entry name" value="SAM_GIDA_C"/>
    <property type="match status" value="1"/>
</dbReference>
<feature type="binding site" evidence="11">
    <location>
        <position position="199"/>
    </location>
    <ligand>
        <name>FAD</name>
        <dbReference type="ChEBI" id="CHEBI:57692"/>
    </ligand>
</feature>
<organism evidence="14 15">
    <name type="scientific">Calycomorphotria hydatis</name>
    <dbReference type="NCBI Taxonomy" id="2528027"/>
    <lineage>
        <taxon>Bacteria</taxon>
        <taxon>Pseudomonadati</taxon>
        <taxon>Planctomycetota</taxon>
        <taxon>Planctomycetia</taxon>
        <taxon>Planctomycetales</taxon>
        <taxon>Planctomycetaceae</taxon>
        <taxon>Calycomorphotria</taxon>
    </lineage>
</organism>
<dbReference type="SUPFAM" id="SSF51905">
    <property type="entry name" value="FAD/NAD(P)-binding domain"/>
    <property type="match status" value="1"/>
</dbReference>
<evidence type="ECO:0000256" key="1">
    <source>
        <dbReference type="ARBA" id="ARBA00001974"/>
    </source>
</evidence>
<sequence length="625" mass="68992">MSTSTYHYDVIVIGAGHAGTEAALAAARVGAKTVLLTMNCDTVGAMSCNPAIGGVAKGQIVREIDALGGAMGEAIDATGIQFRMLNHTKGPAMHSPRAQADKKAYQFWIKERVEDSPNLSLRQETVQGLIVENQASRERQRPEKGEVSKDRPRIAGVRVQGDAEYRANAVVVTTGTFLQAIMHTGEAKTTGGRAGEGTTKGLSQTLRDLGFELERFKTGTPCRLNGRTIDFAAVERQPGDEKPQPFSYLTDAITQPQMDCYLTETNGGVHDLIRANLDRAPMYSGQINSTGPRYCPSIEDKVVRFADKGSHQIFLEPEGRNTWEYYCNGISTSLPRDVQDVMIRSIRGLEKAEIMRYGYAVEYDFATPTQLDATLETKLVDGLYFAGQINGTTGYEEAGAQGLIAGANAALKVANREPFIVDRSQAYIGVLIDDLITKGVDEPYRMFTSRAEYRLLLRQDNADRRLTRMAAKSGLISEDRFNRLEQHEAEIARGFACLQKERSKGKSLEEWLRQPEVTWDQLTEMSSELCGLELSPRAIEQLTIDTKYSGYIKRQQADIEKAKKTEHLRIPESFDYASVSQLRHEAREKLARVRPANLGQAGRVSGITPADLAVLMLHLGDGSRA</sequence>
<evidence type="ECO:0000256" key="12">
    <source>
        <dbReference type="SAM" id="MobiDB-lite"/>
    </source>
</evidence>
<evidence type="ECO:0000259" key="13">
    <source>
        <dbReference type="SMART" id="SM01228"/>
    </source>
</evidence>
<dbReference type="Pfam" id="PF21680">
    <property type="entry name" value="GIDA_C_1st"/>
    <property type="match status" value="1"/>
</dbReference>
<evidence type="ECO:0000256" key="3">
    <source>
        <dbReference type="ARBA" id="ARBA00007653"/>
    </source>
</evidence>
<dbReference type="KEGG" id="chya:V22_42750"/>
<dbReference type="Proteomes" id="UP000319976">
    <property type="component" value="Chromosome"/>
</dbReference>
<dbReference type="InterPro" id="IPR036188">
    <property type="entry name" value="FAD/NAD-bd_sf"/>
</dbReference>
<evidence type="ECO:0000256" key="2">
    <source>
        <dbReference type="ARBA" id="ARBA00003717"/>
    </source>
</evidence>
<dbReference type="PRINTS" id="PR00411">
    <property type="entry name" value="PNDRDTASEI"/>
</dbReference>
<evidence type="ECO:0000256" key="10">
    <source>
        <dbReference type="ARBA" id="ARBA00031800"/>
    </source>
</evidence>
<comment type="similarity">
    <text evidence="3 11">Belongs to the MnmG family.</text>
</comment>
<comment type="subunit">
    <text evidence="9 11">Homodimer. Heterotetramer of two MnmE and two MnmG subunits.</text>
</comment>
<dbReference type="InterPro" id="IPR026904">
    <property type="entry name" value="MnmG_C"/>
</dbReference>
<dbReference type="SMART" id="SM01228">
    <property type="entry name" value="GIDA_assoc_3"/>
    <property type="match status" value="1"/>
</dbReference>
<dbReference type="InterPro" id="IPR044920">
    <property type="entry name" value="MnmG_C_subdom_sf"/>
</dbReference>
<feature type="binding site" evidence="11">
    <location>
        <position position="126"/>
    </location>
    <ligand>
        <name>FAD</name>
        <dbReference type="ChEBI" id="CHEBI:57692"/>
    </ligand>
</feature>
<dbReference type="PANTHER" id="PTHR11806">
    <property type="entry name" value="GLUCOSE INHIBITED DIVISION PROTEIN A"/>
    <property type="match status" value="1"/>
</dbReference>
<dbReference type="PROSITE" id="PS01281">
    <property type="entry name" value="GIDA_2"/>
    <property type="match status" value="1"/>
</dbReference>
<accession>A0A517TF53</accession>
<feature type="domain" description="tRNA uridine 5-carboxymethylaminomethyl modification enzyme C-terminal subdomain" evidence="13">
    <location>
        <begin position="546"/>
        <end position="617"/>
    </location>
</feature>
<dbReference type="Gene3D" id="1.10.150.570">
    <property type="entry name" value="GidA associated domain, C-terminal subdomain"/>
    <property type="match status" value="1"/>
</dbReference>
<proteinExistence type="inferred from homology"/>